<dbReference type="InterPro" id="IPR025412">
    <property type="entry name" value="DUF4304"/>
</dbReference>
<accession>A0A5D0CXS2</accession>
<evidence type="ECO:0000313" key="2">
    <source>
        <dbReference type="Proteomes" id="UP000325218"/>
    </source>
</evidence>
<comment type="caution">
    <text evidence="1">The sequence shown here is derived from an EMBL/GenBank/DDBJ whole genome shotgun (WGS) entry which is preliminary data.</text>
</comment>
<dbReference type="EMBL" id="VSDO01000001">
    <property type="protein sequence ID" value="TYA14513.1"/>
    <property type="molecule type" value="Genomic_DNA"/>
</dbReference>
<name>A0A5D0CXS2_9BACL</name>
<protein>
    <submittedName>
        <fullName evidence="1">DUF4304 domain-containing protein</fullName>
    </submittedName>
</protein>
<sequence>MDTKTFRRLIKDNLKPILNDMGFKGTDHHFIKKTNDHYIYTLVIQANIKGGACIMEMGVGIDCVDLNRNNKITTVYDCEFRKRIKQEITLWDRLRGNTLEKWHDYGENENQALKTISKMSKLFKVQGPEFYGQFDQFPNPLSKITIEELISGSDRIDNLGSPPKLRLALILSKTHQYIGNKKEQISFAEWGLRNIGNASALEEEFRKLIQDV</sequence>
<dbReference type="Proteomes" id="UP000325218">
    <property type="component" value="Unassembled WGS sequence"/>
</dbReference>
<dbReference type="Pfam" id="PF14137">
    <property type="entry name" value="DUF4304"/>
    <property type="match status" value="1"/>
</dbReference>
<dbReference type="RefSeq" id="WP_148450109.1">
    <property type="nucleotide sequence ID" value="NZ_VSDO01000001.1"/>
</dbReference>
<keyword evidence="2" id="KW-1185">Reference proteome</keyword>
<reference evidence="1 2" key="1">
    <citation type="submission" date="2019-08" db="EMBL/GenBank/DDBJ databases">
        <title>Genome sequencing of Paenibacillus faecis DSM 23593(T).</title>
        <authorList>
            <person name="Kook J.-K."/>
            <person name="Park S.-N."/>
            <person name="Lim Y.K."/>
        </authorList>
    </citation>
    <scope>NUCLEOTIDE SEQUENCE [LARGE SCALE GENOMIC DNA]</scope>
    <source>
        <strain evidence="1 2">DSM 23593</strain>
    </source>
</reference>
<dbReference type="AlphaFoldDB" id="A0A5D0CXS2"/>
<evidence type="ECO:0000313" key="1">
    <source>
        <dbReference type="EMBL" id="TYA14513.1"/>
    </source>
</evidence>
<gene>
    <name evidence="1" type="ORF">FRY98_02165</name>
</gene>
<organism evidence="1 2">
    <name type="scientific">Paenibacillus faecis</name>
    <dbReference type="NCBI Taxonomy" id="862114"/>
    <lineage>
        <taxon>Bacteria</taxon>
        <taxon>Bacillati</taxon>
        <taxon>Bacillota</taxon>
        <taxon>Bacilli</taxon>
        <taxon>Bacillales</taxon>
        <taxon>Paenibacillaceae</taxon>
        <taxon>Paenibacillus</taxon>
    </lineage>
</organism>
<dbReference type="OrthoDB" id="2612263at2"/>
<proteinExistence type="predicted"/>